<dbReference type="InterPro" id="IPR048677">
    <property type="entry name" value="TssM1_hel"/>
</dbReference>
<dbReference type="Pfam" id="PF06744">
    <property type="entry name" value="IcmF_C"/>
    <property type="match status" value="1"/>
</dbReference>
<dbReference type="InterPro" id="IPR010623">
    <property type="entry name" value="IcmF_C"/>
</dbReference>
<dbReference type="RefSeq" id="WP_208724218.1">
    <property type="nucleotide sequence ID" value="NZ_CP024636.1"/>
</dbReference>
<dbReference type="KEGG" id="ppho:CTZ24_17550"/>
<evidence type="ECO:0000259" key="3">
    <source>
        <dbReference type="Pfam" id="PF06761"/>
    </source>
</evidence>
<evidence type="ECO:0000259" key="4">
    <source>
        <dbReference type="Pfam" id="PF21070"/>
    </source>
</evidence>
<dbReference type="EMBL" id="CP024636">
    <property type="protein sequence ID" value="QGR08131.1"/>
    <property type="molecule type" value="Genomic_DNA"/>
</dbReference>
<proteinExistence type="predicted"/>
<keyword evidence="8" id="KW-1185">Reference proteome</keyword>
<dbReference type="PANTHER" id="PTHR36153">
    <property type="entry name" value="INNER MEMBRANE PROTEIN-RELATED"/>
    <property type="match status" value="1"/>
</dbReference>
<keyword evidence="1" id="KW-0812">Transmembrane</keyword>
<evidence type="ECO:0000256" key="1">
    <source>
        <dbReference type="SAM" id="Phobius"/>
    </source>
</evidence>
<organism evidence="6 7">
    <name type="scientific">Pantoea phytobeneficialis</name>
    <dbReference type="NCBI Taxonomy" id="2052056"/>
    <lineage>
        <taxon>Bacteria</taxon>
        <taxon>Pseudomonadati</taxon>
        <taxon>Pseudomonadota</taxon>
        <taxon>Gammaproteobacteria</taxon>
        <taxon>Enterobacterales</taxon>
        <taxon>Erwiniaceae</taxon>
        <taxon>Pantoea</taxon>
    </lineage>
</organism>
<feature type="domain" description="Type VI secretion system component TssM1 helical" evidence="4">
    <location>
        <begin position="869"/>
        <end position="973"/>
    </location>
</feature>
<dbReference type="InterPro" id="IPR053156">
    <property type="entry name" value="T6SS_TssM-like"/>
</dbReference>
<dbReference type="Proteomes" id="UP000424872">
    <property type="component" value="Chromosome"/>
</dbReference>
<reference evidence="7" key="1">
    <citation type="submission" date="2017-11" db="EMBL/GenBank/DDBJ databases">
        <title>Genome sequence of Pantoea sp. MSR2.</title>
        <authorList>
            <person name="Nascimento F.X."/>
        </authorList>
    </citation>
    <scope>NUCLEOTIDE SEQUENCE [LARGE SCALE GENOMIC DNA]</scope>
    <source>
        <strain evidence="7">MSR2</strain>
    </source>
</reference>
<dbReference type="Pfam" id="PF06761">
    <property type="entry name" value="IcmF-related"/>
    <property type="match status" value="1"/>
</dbReference>
<dbReference type="InterPro" id="IPR009612">
    <property type="entry name" value="IcmF-rel"/>
</dbReference>
<evidence type="ECO:0000313" key="5">
    <source>
        <dbReference type="EMBL" id="MDO6410078.1"/>
    </source>
</evidence>
<feature type="domain" description="IcmF-related" evidence="3">
    <location>
        <begin position="404"/>
        <end position="717"/>
    </location>
</feature>
<dbReference type="Pfam" id="PF21070">
    <property type="entry name" value="IcmF_helical"/>
    <property type="match status" value="1"/>
</dbReference>
<name>A0AAP9H883_9GAMM</name>
<feature type="transmembrane region" description="Helical" evidence="1">
    <location>
        <begin position="12"/>
        <end position="37"/>
    </location>
</feature>
<evidence type="ECO:0000313" key="8">
    <source>
        <dbReference type="Proteomes" id="UP001171299"/>
    </source>
</evidence>
<keyword evidence="1" id="KW-1133">Transmembrane helix</keyword>
<evidence type="ECO:0000313" key="7">
    <source>
        <dbReference type="Proteomes" id="UP000424872"/>
    </source>
</evidence>
<keyword evidence="1" id="KW-0472">Membrane</keyword>
<dbReference type="Proteomes" id="UP001171299">
    <property type="component" value="Unassembled WGS sequence"/>
</dbReference>
<sequence>MSKQEKLTFFSVKATVIFILVGAALPGIVGGVLWWYFPLERTTEWQALFKLALSCLLLWIGLLCLCALVVAISGGGIRAAIRSMSKTEESKSEDKQQPALAALRHHLHTRYTVFWRSKVRLLLVTGEDDAIDILIPGLRKQQWLEGRRTVLIYGGDLHSEVDREKLAALRILRPGRPLDGIVQVLGQDEILTARQSDTFLRALENISAILRWRPPIWLWQPVRSDRAQEGVEPFSAGVTFIAGATPEDIQQQLEHLQTLLCERGMAQVVRNLNHDWLLRLLQQLKQGGSHQWQQHLTPWFMPQTPVSLRGLMFSLPDNTSTDVRPHSLPHPSLWQKIASDEMKGRRIGLPWQQTLVWSLLGLMSLWGAGMLVSFVANRTQVINAAQEVRKLVDNPAINDAQLIALHRLRNDLGRQQHWLAQGPPWYQRFLLSHTRELYAALLPWYGVTSDRLIHAPARVALEARLTRLAELPPDSPLRASLASSGYNQLKAWLMMSRPERASADFYAQTLKDVEPQREGISTSLWQSLAPDLWGFYATSLPSHPQWAIQPDPALLTQVRQVLLQQIGRRNAESTLYNNVLQAIRRNYADVDLEDMTPGTDPHRLFTSDKTVPGMFTRQAWEGGVKQAIEKAARERREEIDWVLSDSRSALAQDVSPEALQERLTQRYFTDFAASWLNFLNGLRLNPTHNIADVTDQLTLMSDVRQSPLIALINTLAWQGQTGQQRDAITTSLLNSAKTLIGRKAQPVINQQPVEPTGPLDATFGPLLTLVGRGNGSQLVAADNSLSLQTYLTRITRVRLRLQQVAAASDPQEMLQALAQTVFQGKSIDLTDTQQYGSLMAASLGEEWSGFGQTLFVQPLAQAWGTILQPSAISLNAQWRRAVVENWRNAFDGRYPFAVSNSDASLPMLAEFIRKDAGRLDSFLNHRLAGVLQKEGSHWVPDRAHSQGLTFNPAFLKTINQLRELADILFTDGTQGISFELQGRPVPEVVETHLTVDGQKLRYFNQMAEWRAFRWPGESLKPGTLLSWSTVGSGGRVFGDYAGTWGFIRWLEQGKRQQLDRSQWKLSFAIADKRNLQWILRTQMSDGPLALLRLRGFTLPDEIFSVDAESAAQALTQYE</sequence>
<evidence type="ECO:0000313" key="6">
    <source>
        <dbReference type="EMBL" id="QGR08131.1"/>
    </source>
</evidence>
<accession>A0AAP9H883</accession>
<reference evidence="6" key="2">
    <citation type="journal article" date="2020" name="Environ. Microbiol.">
        <title>The extreme plant-growth-promoting properties of Pantoea phytobeneficialis MSR2 revealed by functional and genomic analysis.</title>
        <authorList>
            <person name="Nascimento F.X."/>
            <person name="Hernandez A.G."/>
            <person name="Glick B.R."/>
            <person name="Rossi M.J."/>
        </authorList>
    </citation>
    <scope>NUCLEOTIDE SEQUENCE</scope>
    <source>
        <strain evidence="6">MSR2</strain>
    </source>
</reference>
<evidence type="ECO:0000259" key="2">
    <source>
        <dbReference type="Pfam" id="PF06744"/>
    </source>
</evidence>
<protein>
    <submittedName>
        <fullName evidence="5">ImcF-related family protein</fullName>
    </submittedName>
    <submittedName>
        <fullName evidence="6">Type VI secretion protein VasK</fullName>
    </submittedName>
</protein>
<feature type="domain" description="Type VI secretion system IcmF C-terminal" evidence="2">
    <location>
        <begin position="984"/>
        <end position="1082"/>
    </location>
</feature>
<gene>
    <name evidence="6" type="ORF">CTZ24_17550</name>
    <name evidence="5" type="ORF">Q3404_26260</name>
</gene>
<dbReference type="PANTHER" id="PTHR36153:SF1">
    <property type="entry name" value="TYPE VI SECRETION SYSTEM COMPONENT TSSM1"/>
    <property type="match status" value="1"/>
</dbReference>
<dbReference type="EMBL" id="JAUOOM010000048">
    <property type="protein sequence ID" value="MDO6410078.1"/>
    <property type="molecule type" value="Genomic_DNA"/>
</dbReference>
<reference evidence="5" key="3">
    <citation type="submission" date="2023-07" db="EMBL/GenBank/DDBJ databases">
        <title>The extreme plant-growth-promoting properties of Pantoea phytobeneficialis PF55 revealed by functional and genomic analysis.</title>
        <authorList>
            <person name="Nascimento F.X."/>
            <person name="Marcio R.J."/>
        </authorList>
    </citation>
    <scope>NUCLEOTIDE SEQUENCE</scope>
    <source>
        <strain evidence="5">PF55</strain>
    </source>
</reference>
<dbReference type="AlphaFoldDB" id="A0AAP9H883"/>
<feature type="transmembrane region" description="Helical" evidence="1">
    <location>
        <begin position="57"/>
        <end position="81"/>
    </location>
</feature>